<dbReference type="EMBL" id="CAJVQB010007748">
    <property type="protein sequence ID" value="CAG8708527.1"/>
    <property type="molecule type" value="Genomic_DNA"/>
</dbReference>
<reference evidence="1 2" key="1">
    <citation type="submission" date="2021-06" db="EMBL/GenBank/DDBJ databases">
        <authorList>
            <person name="Kallberg Y."/>
            <person name="Tangrot J."/>
            <person name="Rosling A."/>
        </authorList>
    </citation>
    <scope>NUCLEOTIDE SEQUENCE [LARGE SCALE GENOMIC DNA]</scope>
    <source>
        <strain evidence="1 2">120-4 pot B 10/14</strain>
    </source>
</reference>
<proteinExistence type="predicted"/>
<comment type="caution">
    <text evidence="1">The sequence shown here is derived from an EMBL/GenBank/DDBJ whole genome shotgun (WGS) entry which is preliminary data.</text>
</comment>
<evidence type="ECO:0000313" key="1">
    <source>
        <dbReference type="EMBL" id="CAG8708527.1"/>
    </source>
</evidence>
<keyword evidence="2" id="KW-1185">Reference proteome</keyword>
<organism evidence="1 2">
    <name type="scientific">Gigaspora margarita</name>
    <dbReference type="NCBI Taxonomy" id="4874"/>
    <lineage>
        <taxon>Eukaryota</taxon>
        <taxon>Fungi</taxon>
        <taxon>Fungi incertae sedis</taxon>
        <taxon>Mucoromycota</taxon>
        <taxon>Glomeromycotina</taxon>
        <taxon>Glomeromycetes</taxon>
        <taxon>Diversisporales</taxon>
        <taxon>Gigasporaceae</taxon>
        <taxon>Gigaspora</taxon>
    </lineage>
</organism>
<gene>
    <name evidence="1" type="ORF">GMARGA_LOCUS12596</name>
</gene>
<evidence type="ECO:0000313" key="2">
    <source>
        <dbReference type="Proteomes" id="UP000789901"/>
    </source>
</evidence>
<accession>A0ABN7UZL5</accession>
<protein>
    <submittedName>
        <fullName evidence="1">25247_t:CDS:1</fullName>
    </submittedName>
</protein>
<name>A0ABN7UZL5_GIGMA</name>
<sequence length="78" mass="9593">MRSKNRIVKNKIVLRTLEELVDNEKRIARYNRCKENNTKGEKYIIKINRMMEVYKLMIDCKKRLRANIKRHKKTTKKK</sequence>
<dbReference type="Proteomes" id="UP000789901">
    <property type="component" value="Unassembled WGS sequence"/>
</dbReference>